<dbReference type="InterPro" id="IPR007421">
    <property type="entry name" value="Schlafen_AlbA_2_dom"/>
</dbReference>
<dbReference type="EMBL" id="GL945017">
    <property type="protein sequence ID" value="EGN56438.1"/>
    <property type="molecule type" value="Genomic_DNA"/>
</dbReference>
<dbReference type="RefSeq" id="WP_007573554.1">
    <property type="nucleotide sequence ID" value="NZ_BPTS01000001.1"/>
</dbReference>
<dbReference type="OrthoDB" id="9807907at2"/>
<sequence length="813" mass="93243">MRQQPAFWLEVRKEYVIDNYEKMLPYLRGYYYDAERETKDSEFNKTFLCLKEVVDDICCLVDKDKVYHPIALQWEETKLKKNVGLVASYLLAAQKKGLTDDSALAALCNILLSVEKAPDASLLSDLIKVATCCAENKKVVVYGFNWDDIERIPQFSLSLFCQKTGKTVFKESPYEGYHYIEGKGLLTIDKGNINLLPMNKQDFDKGDLASQFRLPLNVNVLVHRTDKTNKTDFPELIDTCTDLVRGLDNVGPSIKKNLKYYESGDMLKVRVLAIKYGFVECESIDPDYEKVRGGVFIPYNLFNYYSDIFSISKDNFIDILQIGDVLRVRKQSIDHYPFIIDAQVFKEFNEDYIANANPQICDAIHLMEYAKGNGNRWLTDSGMQVNVLGRLTDELRQAVKNRMPVRIQISDSKKDKSGNWVINGKYVMNEPPLFKGSYDNFISQTRHTFIDAFLDYYYESPEEQQSARKAENILPSTIPLLIHILYRYAQVANNSTTRYLCLFAARFMAAVVSDTLSKAFFRQQMRYEECLIHFALGDQTASTLSLRDDDTLPHLPLLSKEKNIVEQLSKFQDLNVERLQLSPGHEINADYLDEMISASNVLRGKLEPTELNRIKKSIAEYIGVSDIYHNITRNYTDYGEESDTLEFKTSVVFPPGNNMQADPSLQKWAILKAVCGFLNTVSGGEILIGVNDYGMAVGLKNDMEYLYAHRLIGNQTMDSFRLYIKTIIDNAFRDDHNVEGIDVTSTVIFYVIERNNEGEDLLRIRIHPYENGIVSFKEDFLPEGIARSYYRTSGATMKMDDKLMKLVKQRKGL</sequence>
<dbReference type="InterPro" id="IPR038461">
    <property type="entry name" value="Schlafen_AlbA_2_dom_sf"/>
</dbReference>
<proteinExistence type="predicted"/>
<dbReference type="Gene3D" id="3.30.950.30">
    <property type="entry name" value="Schlafen, AAA domain"/>
    <property type="match status" value="1"/>
</dbReference>
<name>F8N7T3_9BACT</name>
<keyword evidence="3" id="KW-1185">Reference proteome</keyword>
<evidence type="ECO:0000313" key="2">
    <source>
        <dbReference type="EMBL" id="EGN56438.1"/>
    </source>
</evidence>
<evidence type="ECO:0000259" key="1">
    <source>
        <dbReference type="Pfam" id="PF04326"/>
    </source>
</evidence>
<dbReference type="Pfam" id="PF04326">
    <property type="entry name" value="SLFN_AlbA_2"/>
    <property type="match status" value="1"/>
</dbReference>
<protein>
    <recommendedName>
        <fullName evidence="1">Schlafen AlbA-2 domain-containing protein</fullName>
    </recommendedName>
</protein>
<dbReference type="AlphaFoldDB" id="F8N7T3"/>
<accession>F8N7T3</accession>
<reference evidence="3" key="1">
    <citation type="journal article" date="2011" name="Stand. Genomic Sci.">
        <title>Non-contiguous finished genome sequence of the opportunistic oral pathogen Prevotella multisaccharivorax type strain (PPPA20).</title>
        <authorList>
            <person name="Pati A."/>
            <person name="Gronow S."/>
            <person name="Lu M."/>
            <person name="Lapidus A."/>
            <person name="Nolan M."/>
            <person name="Lucas S."/>
            <person name="Hammon N."/>
            <person name="Deshpande S."/>
            <person name="Cheng J.F."/>
            <person name="Tapia R."/>
            <person name="Han C."/>
            <person name="Goodwin L."/>
            <person name="Pitluck S."/>
            <person name="Liolios K."/>
            <person name="Pagani I."/>
            <person name="Mavromatis K."/>
            <person name="Mikhailova N."/>
            <person name="Huntemann M."/>
            <person name="Chen A."/>
            <person name="Palaniappan K."/>
            <person name="Land M."/>
            <person name="Hauser L."/>
            <person name="Detter J.C."/>
            <person name="Brambilla E.M."/>
            <person name="Rohde M."/>
            <person name="Goker M."/>
            <person name="Woyke T."/>
            <person name="Bristow J."/>
            <person name="Eisen J.A."/>
            <person name="Markowitz V."/>
            <person name="Hugenholtz P."/>
            <person name="Kyrpides N.C."/>
            <person name="Klenk H.P."/>
            <person name="Ivanova N."/>
        </authorList>
    </citation>
    <scope>NUCLEOTIDE SEQUENCE [LARGE SCALE GENOMIC DNA]</scope>
    <source>
        <strain evidence="3">DSM 17128</strain>
    </source>
</reference>
<dbReference type="Proteomes" id="UP000002772">
    <property type="component" value="Unassembled WGS sequence"/>
</dbReference>
<gene>
    <name evidence="2" type="ORF">Premu_0996</name>
</gene>
<feature type="domain" description="Schlafen AlbA-2" evidence="1">
    <location>
        <begin position="641"/>
        <end position="799"/>
    </location>
</feature>
<organism evidence="2 3">
    <name type="scientific">Hallella multisaccharivorax DSM 17128</name>
    <dbReference type="NCBI Taxonomy" id="688246"/>
    <lineage>
        <taxon>Bacteria</taxon>
        <taxon>Pseudomonadati</taxon>
        <taxon>Bacteroidota</taxon>
        <taxon>Bacteroidia</taxon>
        <taxon>Bacteroidales</taxon>
        <taxon>Prevotellaceae</taxon>
        <taxon>Hallella</taxon>
    </lineage>
</organism>
<evidence type="ECO:0000313" key="3">
    <source>
        <dbReference type="Proteomes" id="UP000002772"/>
    </source>
</evidence>
<dbReference type="HOGENOM" id="CLU_347095_0_0_10"/>
<dbReference type="eggNOG" id="COG2865">
    <property type="taxonomic scope" value="Bacteria"/>
</dbReference>
<dbReference type="STRING" id="688246.Premu_0996"/>